<name>A0A6N4UW33_9MYCO</name>
<keyword evidence="2" id="KW-0342">GTP-binding</keyword>
<evidence type="ECO:0000256" key="3">
    <source>
        <dbReference type="SAM" id="MobiDB-lite"/>
    </source>
</evidence>
<proteinExistence type="predicted"/>
<dbReference type="PROSITE" id="PS51722">
    <property type="entry name" value="G_TR_2"/>
    <property type="match status" value="1"/>
</dbReference>
<feature type="region of interest" description="Disordered" evidence="3">
    <location>
        <begin position="361"/>
        <end position="388"/>
    </location>
</feature>
<dbReference type="CDD" id="cd01434">
    <property type="entry name" value="EFG_mtEFG1_IV"/>
    <property type="match status" value="1"/>
</dbReference>
<keyword evidence="1" id="KW-0547">Nucleotide-binding</keyword>
<dbReference type="InterPro" id="IPR005225">
    <property type="entry name" value="Small_GTP-bd"/>
</dbReference>
<dbReference type="EMBL" id="AP022565">
    <property type="protein sequence ID" value="BBX28628.1"/>
    <property type="molecule type" value="Genomic_DNA"/>
</dbReference>
<evidence type="ECO:0000313" key="5">
    <source>
        <dbReference type="EMBL" id="BBX28628.1"/>
    </source>
</evidence>
<dbReference type="Pfam" id="PF00679">
    <property type="entry name" value="EFG_C"/>
    <property type="match status" value="1"/>
</dbReference>
<dbReference type="SUPFAM" id="SSF54980">
    <property type="entry name" value="EF-G C-terminal domain-like"/>
    <property type="match status" value="2"/>
</dbReference>
<dbReference type="InterPro" id="IPR014721">
    <property type="entry name" value="Ribsml_uS5_D2-typ_fold_subgr"/>
</dbReference>
<reference evidence="5 6" key="1">
    <citation type="journal article" date="2019" name="Emerg. Microbes Infect.">
        <title>Comprehensive subspecies identification of 175 nontuberculous mycobacteria species based on 7547 genomic profiles.</title>
        <authorList>
            <person name="Matsumoto Y."/>
            <person name="Kinjo T."/>
            <person name="Motooka D."/>
            <person name="Nabeya D."/>
            <person name="Jung N."/>
            <person name="Uechi K."/>
            <person name="Horii T."/>
            <person name="Iida T."/>
            <person name="Fujita J."/>
            <person name="Nakamura S."/>
        </authorList>
    </citation>
    <scope>NUCLEOTIDE SEQUENCE [LARGE SCALE GENOMIC DNA]</scope>
    <source>
        <strain evidence="5 6">JCM 12272</strain>
    </source>
</reference>
<dbReference type="Pfam" id="PF03764">
    <property type="entry name" value="EFG_IV"/>
    <property type="match status" value="1"/>
</dbReference>
<dbReference type="InterPro" id="IPR000640">
    <property type="entry name" value="EFG_V-like"/>
</dbReference>
<dbReference type="SUPFAM" id="SSF52540">
    <property type="entry name" value="P-loop containing nucleoside triphosphate hydrolases"/>
    <property type="match status" value="1"/>
</dbReference>
<dbReference type="InterPro" id="IPR035647">
    <property type="entry name" value="EFG_III/V"/>
</dbReference>
<dbReference type="KEGG" id="malv:MALV_37530"/>
<dbReference type="InterPro" id="IPR035649">
    <property type="entry name" value="EFG_V"/>
</dbReference>
<dbReference type="Proteomes" id="UP000466906">
    <property type="component" value="Chromosome"/>
</dbReference>
<dbReference type="FunFam" id="3.30.230.10:FF:000003">
    <property type="entry name" value="Elongation factor G"/>
    <property type="match status" value="1"/>
</dbReference>
<dbReference type="Pfam" id="PF14492">
    <property type="entry name" value="EFG_III"/>
    <property type="match status" value="1"/>
</dbReference>
<dbReference type="GO" id="GO:0003746">
    <property type="term" value="F:translation elongation factor activity"/>
    <property type="evidence" value="ECO:0007669"/>
    <property type="project" value="UniProtKB-KW"/>
</dbReference>
<dbReference type="GO" id="GO:0005525">
    <property type="term" value="F:GTP binding"/>
    <property type="evidence" value="ECO:0007669"/>
    <property type="project" value="UniProtKB-KW"/>
</dbReference>
<keyword evidence="5" id="KW-0251">Elongation factor</keyword>
<dbReference type="InterPro" id="IPR020568">
    <property type="entry name" value="Ribosomal_Su5_D2-typ_SF"/>
</dbReference>
<dbReference type="InterPro" id="IPR009022">
    <property type="entry name" value="EFG_III"/>
</dbReference>
<dbReference type="GO" id="GO:0032790">
    <property type="term" value="P:ribosome disassembly"/>
    <property type="evidence" value="ECO:0007669"/>
    <property type="project" value="TreeGrafter"/>
</dbReference>
<gene>
    <name evidence="5" type="primary">fusA_2</name>
    <name evidence="5" type="ORF">MALV_37530</name>
</gene>
<evidence type="ECO:0000313" key="6">
    <source>
        <dbReference type="Proteomes" id="UP000466906"/>
    </source>
</evidence>
<dbReference type="InterPro" id="IPR041095">
    <property type="entry name" value="EFG_II"/>
</dbReference>
<dbReference type="Gene3D" id="3.30.230.10">
    <property type="match status" value="1"/>
</dbReference>
<dbReference type="Gene3D" id="3.30.70.240">
    <property type="match status" value="1"/>
</dbReference>
<dbReference type="PANTHER" id="PTHR43261">
    <property type="entry name" value="TRANSLATION ELONGATION FACTOR G-RELATED"/>
    <property type="match status" value="1"/>
</dbReference>
<dbReference type="SMART" id="SM00838">
    <property type="entry name" value="EFG_C"/>
    <property type="match status" value="1"/>
</dbReference>
<feature type="domain" description="Tr-type G" evidence="4">
    <location>
        <begin position="20"/>
        <end position="288"/>
    </location>
</feature>
<dbReference type="SUPFAM" id="SSF50447">
    <property type="entry name" value="Translation proteins"/>
    <property type="match status" value="1"/>
</dbReference>
<protein>
    <submittedName>
        <fullName evidence="5">Elongation factor G</fullName>
    </submittedName>
</protein>
<evidence type="ECO:0000259" key="4">
    <source>
        <dbReference type="PROSITE" id="PS51722"/>
    </source>
</evidence>
<evidence type="ECO:0000256" key="2">
    <source>
        <dbReference type="ARBA" id="ARBA00023134"/>
    </source>
</evidence>
<dbReference type="Gene3D" id="3.30.70.870">
    <property type="entry name" value="Elongation Factor G (Translational Gtpase), domain 3"/>
    <property type="match status" value="1"/>
</dbReference>
<organism evidence="5 6">
    <name type="scientific">Mycolicibacterium alvei</name>
    <dbReference type="NCBI Taxonomy" id="67081"/>
    <lineage>
        <taxon>Bacteria</taxon>
        <taxon>Bacillati</taxon>
        <taxon>Actinomycetota</taxon>
        <taxon>Actinomycetes</taxon>
        <taxon>Mycobacteriales</taxon>
        <taxon>Mycobacteriaceae</taxon>
        <taxon>Mycolicibacterium</taxon>
    </lineage>
</organism>
<dbReference type="Gene3D" id="2.40.30.10">
    <property type="entry name" value="Translation factors"/>
    <property type="match status" value="1"/>
</dbReference>
<dbReference type="InterPro" id="IPR000795">
    <property type="entry name" value="T_Tr_GTP-bd_dom"/>
</dbReference>
<keyword evidence="5" id="KW-0648">Protein biosynthesis</keyword>
<dbReference type="RefSeq" id="WP_163666399.1">
    <property type="nucleotide sequence ID" value="NZ_AP022565.1"/>
</dbReference>
<dbReference type="GO" id="GO:0003924">
    <property type="term" value="F:GTPase activity"/>
    <property type="evidence" value="ECO:0007669"/>
    <property type="project" value="InterPro"/>
</dbReference>
<keyword evidence="6" id="KW-1185">Reference proteome</keyword>
<dbReference type="SUPFAM" id="SSF54211">
    <property type="entry name" value="Ribosomal protein S5 domain 2-like"/>
    <property type="match status" value="1"/>
</dbReference>
<dbReference type="CDD" id="cd03713">
    <property type="entry name" value="EFG_mtEFG_C"/>
    <property type="match status" value="1"/>
</dbReference>
<dbReference type="SMART" id="SM00889">
    <property type="entry name" value="EFG_IV"/>
    <property type="match status" value="1"/>
</dbReference>
<dbReference type="AlphaFoldDB" id="A0A6N4UW33"/>
<dbReference type="InterPro" id="IPR027417">
    <property type="entry name" value="P-loop_NTPase"/>
</dbReference>
<dbReference type="NCBIfam" id="NF009377">
    <property type="entry name" value="PRK12740.1-1"/>
    <property type="match status" value="1"/>
</dbReference>
<sequence length="735" mass="77202">MADKTHSAGNGAVPTADSPAAIRNVVLVGPSGGGKTTLVEALLVAAGVLTRAGSVVDGSTVCDFDEAEIGQQRSVGLALAPLQHNGIKVNLIDTPGYADFVGELRAGLRAADCALFVIAANENIDEPTKALWQECAAVGMPRAVVITKLDHARANYANALAGAQQAFGDKVAPLYFPAGEGVIGLLTRTHYDYSGATRTTRPPDGGYDDEIAELRGYLIEGIIEESEDETLMERYLGGEEIDESVLIADLEKAVARGSFFPVIPVCSGSGVGTLELLEIATRGFPSPPEHRLPEVFAASGAARKPMSCDPSGPLLAEVVKTTSDPYVGRVSLVRVFSGTIRPDATVHVSGHFSAFDDSVAAEGSHGHAGSGPIAGHAGSGPIAGHADHDEDERIGTLSFPLGKQQRPAPSVVAGDICAIGRLSRAETGDTLSDKADPLVLRPWTMPDPLLPIAVQPRAKTDEDKLSVGLQRLAAEDPTLRIEQNPETHQIVLWCMGEAHAGVVLDALSRRYGVSVDTVELRVPLRETLGGKAKGHGRHVKQSGGHGQYAVCDIEVEPLPEGAGFEFVDKVVGGSVPRQFIPSVEKGVRAQMEKGVGSEVGYPVVDVRVTLVDGKAHSVDSSDFAFQMAGGLALREAAAAAGVNLLEPIDDVTVVVPDDLVGSVMSDLASRRGRVLGTDKADEDKTVVKAEIPAVELVRYAIDLRSLSHGAGSFTRQFARYEPMPDAAAARMRKAV</sequence>
<dbReference type="CDD" id="cd16262">
    <property type="entry name" value="EFG_III"/>
    <property type="match status" value="1"/>
</dbReference>
<dbReference type="InterPro" id="IPR005517">
    <property type="entry name" value="Transl_elong_EFG/EF2_IV"/>
</dbReference>
<dbReference type="Gene3D" id="3.40.50.300">
    <property type="entry name" value="P-loop containing nucleotide triphosphate hydrolases"/>
    <property type="match status" value="1"/>
</dbReference>
<accession>A0A6N4UW33</accession>
<dbReference type="PANTHER" id="PTHR43261:SF6">
    <property type="entry name" value="ELONGATION FACTOR G-LIKE PROTEIN"/>
    <property type="match status" value="1"/>
</dbReference>
<dbReference type="InterPro" id="IPR047872">
    <property type="entry name" value="EFG_IV"/>
</dbReference>
<dbReference type="NCBIfam" id="TIGR00231">
    <property type="entry name" value="small_GTP"/>
    <property type="match status" value="1"/>
</dbReference>
<evidence type="ECO:0000256" key="1">
    <source>
        <dbReference type="ARBA" id="ARBA00022741"/>
    </source>
</evidence>
<dbReference type="InterPro" id="IPR009000">
    <property type="entry name" value="Transl_B-barrel_sf"/>
</dbReference>
<dbReference type="FunFam" id="3.30.70.240:FF:000001">
    <property type="entry name" value="Elongation factor G"/>
    <property type="match status" value="1"/>
</dbReference>
<dbReference type="Pfam" id="PF00009">
    <property type="entry name" value="GTP_EFTU"/>
    <property type="match status" value="1"/>
</dbReference>